<evidence type="ECO:0000256" key="3">
    <source>
        <dbReference type="ARBA" id="ARBA00023002"/>
    </source>
</evidence>
<dbReference type="PRINTS" id="PR00080">
    <property type="entry name" value="SDRFAMILY"/>
</dbReference>
<dbReference type="CDD" id="cd05233">
    <property type="entry name" value="SDR_c"/>
    <property type="match status" value="1"/>
</dbReference>
<reference evidence="5" key="1">
    <citation type="journal article" date="2013" name="Genome Announc.">
        <title>Draft genome sequence of the grapevine dieback fungus Eutypa lata UCR-EL1.</title>
        <authorList>
            <person name="Blanco-Ulate B."/>
            <person name="Rolshausen P.E."/>
            <person name="Cantu D."/>
        </authorList>
    </citation>
    <scope>NUCLEOTIDE SEQUENCE [LARGE SCALE GENOMIC DNA]</scope>
    <source>
        <strain evidence="5">UCR-EL1</strain>
    </source>
</reference>
<dbReference type="Pfam" id="PF13561">
    <property type="entry name" value="adh_short_C2"/>
    <property type="match status" value="1"/>
</dbReference>
<dbReference type="PANTHER" id="PTHR48107:SF7">
    <property type="entry name" value="RE15974P"/>
    <property type="match status" value="1"/>
</dbReference>
<keyword evidence="5" id="KW-1185">Reference proteome</keyword>
<dbReference type="InterPro" id="IPR036291">
    <property type="entry name" value="NAD(P)-bd_dom_sf"/>
</dbReference>
<comment type="similarity">
    <text evidence="1">Belongs to the short-chain dehydrogenases/reductases (SDR) family.</text>
</comment>
<proteinExistence type="inferred from homology"/>
<evidence type="ECO:0000256" key="2">
    <source>
        <dbReference type="ARBA" id="ARBA00022857"/>
    </source>
</evidence>
<organism evidence="4 5">
    <name type="scientific">Eutypa lata (strain UCR-EL1)</name>
    <name type="common">Grapevine dieback disease fungus</name>
    <name type="synonym">Eutypa armeniacae</name>
    <dbReference type="NCBI Taxonomy" id="1287681"/>
    <lineage>
        <taxon>Eukaryota</taxon>
        <taxon>Fungi</taxon>
        <taxon>Dikarya</taxon>
        <taxon>Ascomycota</taxon>
        <taxon>Pezizomycotina</taxon>
        <taxon>Sordariomycetes</taxon>
        <taxon>Xylariomycetidae</taxon>
        <taxon>Xylariales</taxon>
        <taxon>Diatrypaceae</taxon>
        <taxon>Eutypa</taxon>
    </lineage>
</organism>
<dbReference type="SUPFAM" id="SSF51735">
    <property type="entry name" value="NAD(P)-binding Rossmann-fold domains"/>
    <property type="match status" value="1"/>
</dbReference>
<protein>
    <submittedName>
        <fullName evidence="4">Putative short chain type dehydrogenase protein</fullName>
    </submittedName>
</protein>
<dbReference type="AlphaFoldDB" id="M7SKL2"/>
<dbReference type="GO" id="GO:0016614">
    <property type="term" value="F:oxidoreductase activity, acting on CH-OH group of donors"/>
    <property type="evidence" value="ECO:0007669"/>
    <property type="project" value="UniProtKB-ARBA"/>
</dbReference>
<keyword evidence="3" id="KW-0560">Oxidoreductase</keyword>
<evidence type="ECO:0000256" key="1">
    <source>
        <dbReference type="ARBA" id="ARBA00006484"/>
    </source>
</evidence>
<dbReference type="InterPro" id="IPR002347">
    <property type="entry name" value="SDR_fam"/>
</dbReference>
<accession>M7SKL2</accession>
<dbReference type="Gene3D" id="3.40.50.720">
    <property type="entry name" value="NAD(P)-binding Rossmann-like Domain"/>
    <property type="match status" value="1"/>
</dbReference>
<dbReference type="EMBL" id="KB706975">
    <property type="protein sequence ID" value="EMR64888.1"/>
    <property type="molecule type" value="Genomic_DNA"/>
</dbReference>
<dbReference type="PRINTS" id="PR00081">
    <property type="entry name" value="GDHRDH"/>
</dbReference>
<keyword evidence="2" id="KW-0521">NADP</keyword>
<gene>
    <name evidence="4" type="ORF">UCREL1_8144</name>
</gene>
<dbReference type="KEGG" id="ela:UCREL1_8144"/>
<dbReference type="HOGENOM" id="CLU_010194_1_3_1"/>
<dbReference type="FunFam" id="3.40.50.720:FF:000084">
    <property type="entry name" value="Short-chain dehydrogenase reductase"/>
    <property type="match status" value="1"/>
</dbReference>
<dbReference type="Proteomes" id="UP000012174">
    <property type="component" value="Unassembled WGS sequence"/>
</dbReference>
<evidence type="ECO:0000313" key="4">
    <source>
        <dbReference type="EMBL" id="EMR64888.1"/>
    </source>
</evidence>
<dbReference type="PANTHER" id="PTHR48107">
    <property type="entry name" value="NADPH-DEPENDENT ALDEHYDE REDUCTASE-LIKE PROTEIN, CHLOROPLASTIC-RELATED"/>
    <property type="match status" value="1"/>
</dbReference>
<name>M7SKL2_EUTLA</name>
<sequence>MSGETSTCQSLKGKVAVVSGSTSGIGLAIASELSSRGAKIVLNYPFTSLASEAEAAAGTLFTPCITVEADLSTVEGPEKLVQEAIGKFDRIDILINNAGNAVNLPFEEQTLEHWDALVNLNGRGTFLLTQQALKHLTRGSGRIVNICSISSRDGPPLQTIYAGTKGMIDSFTKVWAKELPPKYGCTVNAVSPGPVATRGFAAAGDEAMKVLGPTIETTPVEKRLGAPEEIAFAVAFLCEEKARWVNGEHLFVNGGLYID</sequence>
<dbReference type="OrthoDB" id="47007at2759"/>
<dbReference type="eggNOG" id="KOG0725">
    <property type="taxonomic scope" value="Eukaryota"/>
</dbReference>
<evidence type="ECO:0000313" key="5">
    <source>
        <dbReference type="Proteomes" id="UP000012174"/>
    </source>
</evidence>